<dbReference type="RefSeq" id="WP_026813997.1">
    <property type="nucleotide sequence ID" value="NZ_BMWP01000004.1"/>
</dbReference>
<feature type="domain" description="Cupin type-2" evidence="1">
    <location>
        <begin position="27"/>
        <end position="83"/>
    </location>
</feature>
<dbReference type="AlphaFoldDB" id="A0A918ISG3"/>
<dbReference type="InterPro" id="IPR014710">
    <property type="entry name" value="RmlC-like_jellyroll"/>
</dbReference>
<dbReference type="SUPFAM" id="SSF51182">
    <property type="entry name" value="RmlC-like cupins"/>
    <property type="match status" value="1"/>
</dbReference>
<keyword evidence="3" id="KW-1185">Reference proteome</keyword>
<accession>A0A918ISG3</accession>
<evidence type="ECO:0000259" key="1">
    <source>
        <dbReference type="Pfam" id="PF07883"/>
    </source>
</evidence>
<dbReference type="PANTHER" id="PTHR37694:SF1">
    <property type="entry name" value="SLR8022 PROTEIN"/>
    <property type="match status" value="1"/>
</dbReference>
<sequence length="98" mass="11003">MEKITNPNVKLLAKGELFNAKQMAAKAGELLPKHKANKESVLVVLEGECVLTLADTEHTLKQGDSFIVPSEIVHQIKVVKDFRAVHIMTNDIEFKFFK</sequence>
<dbReference type="EMBL" id="BMWP01000004">
    <property type="protein sequence ID" value="GGW25658.1"/>
    <property type="molecule type" value="Genomic_DNA"/>
</dbReference>
<dbReference type="InterPro" id="IPR013096">
    <property type="entry name" value="Cupin_2"/>
</dbReference>
<evidence type="ECO:0000313" key="3">
    <source>
        <dbReference type="Proteomes" id="UP000634668"/>
    </source>
</evidence>
<gene>
    <name evidence="2" type="ORF">GCM10007383_07990</name>
</gene>
<dbReference type="Proteomes" id="UP000634668">
    <property type="component" value="Unassembled WGS sequence"/>
</dbReference>
<dbReference type="PANTHER" id="PTHR37694">
    <property type="entry name" value="SLR8022 PROTEIN"/>
    <property type="match status" value="1"/>
</dbReference>
<proteinExistence type="predicted"/>
<evidence type="ECO:0000313" key="2">
    <source>
        <dbReference type="EMBL" id="GGW25658.1"/>
    </source>
</evidence>
<dbReference type="Pfam" id="PF07883">
    <property type="entry name" value="Cupin_2"/>
    <property type="match status" value="1"/>
</dbReference>
<name>A0A918ISG3_9FLAO</name>
<comment type="caution">
    <text evidence="2">The sequence shown here is derived from an EMBL/GenBank/DDBJ whole genome shotgun (WGS) entry which is preliminary data.</text>
</comment>
<reference evidence="2" key="2">
    <citation type="submission" date="2020-09" db="EMBL/GenBank/DDBJ databases">
        <authorList>
            <person name="Sun Q."/>
            <person name="Kim S."/>
        </authorList>
    </citation>
    <scope>NUCLEOTIDE SEQUENCE</scope>
    <source>
        <strain evidence="2">KCTC 12113</strain>
    </source>
</reference>
<organism evidence="2 3">
    <name type="scientific">Arenibacter certesii</name>
    <dbReference type="NCBI Taxonomy" id="228955"/>
    <lineage>
        <taxon>Bacteria</taxon>
        <taxon>Pseudomonadati</taxon>
        <taxon>Bacteroidota</taxon>
        <taxon>Flavobacteriia</taxon>
        <taxon>Flavobacteriales</taxon>
        <taxon>Flavobacteriaceae</taxon>
        <taxon>Arenibacter</taxon>
    </lineage>
</organism>
<dbReference type="InterPro" id="IPR011051">
    <property type="entry name" value="RmlC_Cupin_sf"/>
</dbReference>
<reference evidence="2" key="1">
    <citation type="journal article" date="2014" name="Int. J. Syst. Evol. Microbiol.">
        <title>Complete genome sequence of Corynebacterium casei LMG S-19264T (=DSM 44701T), isolated from a smear-ripened cheese.</title>
        <authorList>
            <consortium name="US DOE Joint Genome Institute (JGI-PGF)"/>
            <person name="Walter F."/>
            <person name="Albersmeier A."/>
            <person name="Kalinowski J."/>
            <person name="Ruckert C."/>
        </authorList>
    </citation>
    <scope>NUCLEOTIDE SEQUENCE</scope>
    <source>
        <strain evidence="2">KCTC 12113</strain>
    </source>
</reference>
<dbReference type="Gene3D" id="2.60.120.10">
    <property type="entry name" value="Jelly Rolls"/>
    <property type="match status" value="1"/>
</dbReference>
<protein>
    <recommendedName>
        <fullName evidence="1">Cupin type-2 domain-containing protein</fullName>
    </recommendedName>
</protein>